<accession>A0A2T3W5N8</accession>
<organism evidence="3 4">
    <name type="scientific">Deinococcus arcticus</name>
    <dbReference type="NCBI Taxonomy" id="2136176"/>
    <lineage>
        <taxon>Bacteria</taxon>
        <taxon>Thermotogati</taxon>
        <taxon>Deinococcota</taxon>
        <taxon>Deinococci</taxon>
        <taxon>Deinococcales</taxon>
        <taxon>Deinococcaceae</taxon>
        <taxon>Deinococcus</taxon>
    </lineage>
</organism>
<gene>
    <name evidence="3" type="ORF">C8263_14065</name>
</gene>
<dbReference type="PANTHER" id="PTHR44520:SF2">
    <property type="entry name" value="RESPONSE REGULATOR RCP1"/>
    <property type="match status" value="1"/>
</dbReference>
<keyword evidence="1" id="KW-0597">Phosphoprotein</keyword>
<feature type="domain" description="Response regulatory" evidence="2">
    <location>
        <begin position="7"/>
        <end position="130"/>
    </location>
</feature>
<dbReference type="InterPro" id="IPR052893">
    <property type="entry name" value="TCS_response_regulator"/>
</dbReference>
<sequence length="146" mass="16017">MEREAVRLMLVEDNEADVFLMEAALEMAGLPVQLQVARDGEDALRQLRAALGGGTLPHLMLLDLNMPRISGFEVLQAVRADPGLRHLVVVVFTTSSAQADVQRAYALQANSYLSKPATMTEFLRVVELLDLYWFGAANLPQSHAPA</sequence>
<dbReference type="EMBL" id="PYSV01000014">
    <property type="protein sequence ID" value="PTA67216.1"/>
    <property type="molecule type" value="Genomic_DNA"/>
</dbReference>
<dbReference type="InterPro" id="IPR011006">
    <property type="entry name" value="CheY-like_superfamily"/>
</dbReference>
<dbReference type="OrthoDB" id="69903at2"/>
<evidence type="ECO:0000313" key="4">
    <source>
        <dbReference type="Proteomes" id="UP000240317"/>
    </source>
</evidence>
<dbReference type="PANTHER" id="PTHR44520">
    <property type="entry name" value="RESPONSE REGULATOR RCP1-RELATED"/>
    <property type="match status" value="1"/>
</dbReference>
<evidence type="ECO:0000259" key="2">
    <source>
        <dbReference type="PROSITE" id="PS50110"/>
    </source>
</evidence>
<proteinExistence type="predicted"/>
<feature type="modified residue" description="4-aspartylphosphate" evidence="1">
    <location>
        <position position="63"/>
    </location>
</feature>
<dbReference type="Proteomes" id="UP000240317">
    <property type="component" value="Unassembled WGS sequence"/>
</dbReference>
<dbReference type="InterPro" id="IPR001789">
    <property type="entry name" value="Sig_transdc_resp-reg_receiver"/>
</dbReference>
<dbReference type="AlphaFoldDB" id="A0A2T3W5N8"/>
<evidence type="ECO:0000313" key="3">
    <source>
        <dbReference type="EMBL" id="PTA67216.1"/>
    </source>
</evidence>
<dbReference type="CDD" id="cd17557">
    <property type="entry name" value="REC_Rcp-like"/>
    <property type="match status" value="1"/>
</dbReference>
<name>A0A2T3W5N8_9DEIO</name>
<dbReference type="RefSeq" id="WP_107138774.1">
    <property type="nucleotide sequence ID" value="NZ_PYSV01000014.1"/>
</dbReference>
<dbReference type="SUPFAM" id="SSF52172">
    <property type="entry name" value="CheY-like"/>
    <property type="match status" value="1"/>
</dbReference>
<reference evidence="3 4" key="1">
    <citation type="submission" date="2018-03" db="EMBL/GenBank/DDBJ databases">
        <title>Draft genome of Deinococcus sp. OD32.</title>
        <authorList>
            <person name="Wang X.-P."/>
            <person name="Du Z.-J."/>
        </authorList>
    </citation>
    <scope>NUCLEOTIDE SEQUENCE [LARGE SCALE GENOMIC DNA]</scope>
    <source>
        <strain evidence="3 4">OD32</strain>
    </source>
</reference>
<protein>
    <submittedName>
        <fullName evidence="3">Response regulator</fullName>
    </submittedName>
</protein>
<dbReference type="SMART" id="SM00448">
    <property type="entry name" value="REC"/>
    <property type="match status" value="1"/>
</dbReference>
<dbReference type="PROSITE" id="PS50110">
    <property type="entry name" value="RESPONSE_REGULATORY"/>
    <property type="match status" value="1"/>
</dbReference>
<dbReference type="Pfam" id="PF00072">
    <property type="entry name" value="Response_reg"/>
    <property type="match status" value="1"/>
</dbReference>
<dbReference type="Gene3D" id="3.40.50.2300">
    <property type="match status" value="1"/>
</dbReference>
<keyword evidence="4" id="KW-1185">Reference proteome</keyword>
<comment type="caution">
    <text evidence="3">The sequence shown here is derived from an EMBL/GenBank/DDBJ whole genome shotgun (WGS) entry which is preliminary data.</text>
</comment>
<evidence type="ECO:0000256" key="1">
    <source>
        <dbReference type="PROSITE-ProRule" id="PRU00169"/>
    </source>
</evidence>
<dbReference type="GO" id="GO:0000160">
    <property type="term" value="P:phosphorelay signal transduction system"/>
    <property type="evidence" value="ECO:0007669"/>
    <property type="project" value="InterPro"/>
</dbReference>